<dbReference type="OrthoDB" id="9803233at2"/>
<keyword evidence="2" id="KW-0808">Transferase</keyword>
<dbReference type="RefSeq" id="WP_132117341.1">
    <property type="nucleotide sequence ID" value="NZ_SMJU01000006.1"/>
</dbReference>
<dbReference type="InterPro" id="IPR052777">
    <property type="entry name" value="Acetyltransferase_Enz"/>
</dbReference>
<dbReference type="InterPro" id="IPR000182">
    <property type="entry name" value="GNAT_dom"/>
</dbReference>
<dbReference type="SUPFAM" id="SSF55729">
    <property type="entry name" value="Acyl-CoA N-acyltransferases (Nat)"/>
    <property type="match status" value="1"/>
</dbReference>
<keyword evidence="3" id="KW-1185">Reference proteome</keyword>
<gene>
    <name evidence="2" type="ORF">EZE20_10600</name>
</gene>
<dbReference type="Proteomes" id="UP000295706">
    <property type="component" value="Unassembled WGS sequence"/>
</dbReference>
<dbReference type="PANTHER" id="PTHR43305:SF1">
    <property type="entry name" value="FAMILY N-ACETYLTRANSFERASE, PUTATIVE (AFU_ORTHOLOGUE AFUA_2G01380)-RELATED"/>
    <property type="match status" value="1"/>
</dbReference>
<accession>A0A4R4KF10</accession>
<proteinExistence type="predicted"/>
<organism evidence="2 3">
    <name type="scientific">Arundinibacter roseus</name>
    <dbReference type="NCBI Taxonomy" id="2070510"/>
    <lineage>
        <taxon>Bacteria</taxon>
        <taxon>Pseudomonadati</taxon>
        <taxon>Bacteroidota</taxon>
        <taxon>Cytophagia</taxon>
        <taxon>Cytophagales</taxon>
        <taxon>Spirosomataceae</taxon>
        <taxon>Arundinibacter</taxon>
    </lineage>
</organism>
<sequence>MSSAGLDNLLVDWKILEATEPAHFEAAMELFSEYISSLDFDLSFQNVEQERSLLPTMYGRPTGCFFLVQSGQDFIGCAGVRQIENDQTCELKRMYIKPPFQGIGIGRALMEKAIETAQALGYSTMKLDTIGYKMPRAVKLYERYGFLETQPYNYNPHKGVKFFTRQL</sequence>
<reference evidence="2 3" key="1">
    <citation type="submission" date="2019-02" db="EMBL/GenBank/DDBJ databases">
        <title>Arundinibacter roseus gen. nov., sp. nov., a new member of the family Cytophagaceae.</title>
        <authorList>
            <person name="Szuroczki S."/>
            <person name="Khayer B."/>
            <person name="Sproer C."/>
            <person name="Toumi M."/>
            <person name="Szabo A."/>
            <person name="Felfoldi T."/>
            <person name="Schumann P."/>
            <person name="Toth E."/>
        </authorList>
    </citation>
    <scope>NUCLEOTIDE SEQUENCE [LARGE SCALE GENOMIC DNA]</scope>
    <source>
        <strain evidence="2 3">DMA-k-7a</strain>
    </source>
</reference>
<feature type="domain" description="N-acetyltransferase" evidence="1">
    <location>
        <begin position="13"/>
        <end position="166"/>
    </location>
</feature>
<evidence type="ECO:0000313" key="2">
    <source>
        <dbReference type="EMBL" id="TDB65151.1"/>
    </source>
</evidence>
<dbReference type="InterPro" id="IPR016181">
    <property type="entry name" value="Acyl_CoA_acyltransferase"/>
</dbReference>
<dbReference type="Gene3D" id="3.40.630.30">
    <property type="match status" value="1"/>
</dbReference>
<protein>
    <submittedName>
        <fullName evidence="2">GNAT family N-acetyltransferase</fullName>
    </submittedName>
</protein>
<comment type="caution">
    <text evidence="2">The sequence shown here is derived from an EMBL/GenBank/DDBJ whole genome shotgun (WGS) entry which is preliminary data.</text>
</comment>
<dbReference type="Pfam" id="PF00583">
    <property type="entry name" value="Acetyltransf_1"/>
    <property type="match status" value="1"/>
</dbReference>
<dbReference type="CDD" id="cd04301">
    <property type="entry name" value="NAT_SF"/>
    <property type="match status" value="1"/>
</dbReference>
<dbReference type="GO" id="GO:0016747">
    <property type="term" value="F:acyltransferase activity, transferring groups other than amino-acyl groups"/>
    <property type="evidence" value="ECO:0007669"/>
    <property type="project" value="InterPro"/>
</dbReference>
<dbReference type="EMBL" id="SMJU01000006">
    <property type="protein sequence ID" value="TDB65151.1"/>
    <property type="molecule type" value="Genomic_DNA"/>
</dbReference>
<dbReference type="PANTHER" id="PTHR43305">
    <property type="entry name" value="FAMILY N-ACETYLTRANSFERASE, PUTATIVE (AFU_ORTHOLOGUE AFUA_2G01380)-RELATED"/>
    <property type="match status" value="1"/>
</dbReference>
<dbReference type="PROSITE" id="PS51186">
    <property type="entry name" value="GNAT"/>
    <property type="match status" value="1"/>
</dbReference>
<dbReference type="AlphaFoldDB" id="A0A4R4KF10"/>
<name>A0A4R4KF10_9BACT</name>
<evidence type="ECO:0000259" key="1">
    <source>
        <dbReference type="PROSITE" id="PS51186"/>
    </source>
</evidence>
<evidence type="ECO:0000313" key="3">
    <source>
        <dbReference type="Proteomes" id="UP000295706"/>
    </source>
</evidence>